<feature type="compositionally biased region" description="Pro residues" evidence="1">
    <location>
        <begin position="138"/>
        <end position="156"/>
    </location>
</feature>
<feature type="signal peptide" evidence="3">
    <location>
        <begin position="1"/>
        <end position="17"/>
    </location>
</feature>
<evidence type="ECO:0000313" key="4">
    <source>
        <dbReference type="EMBL" id="THU88602.1"/>
    </source>
</evidence>
<feature type="region of interest" description="Disordered" evidence="1">
    <location>
        <begin position="104"/>
        <end position="165"/>
    </location>
</feature>
<keyword evidence="2" id="KW-0812">Transmembrane</keyword>
<evidence type="ECO:0000313" key="5">
    <source>
        <dbReference type="Proteomes" id="UP000297245"/>
    </source>
</evidence>
<feature type="transmembrane region" description="Helical" evidence="2">
    <location>
        <begin position="27"/>
        <end position="52"/>
    </location>
</feature>
<keyword evidence="5" id="KW-1185">Reference proteome</keyword>
<dbReference type="EMBL" id="ML179403">
    <property type="protein sequence ID" value="THU88602.1"/>
    <property type="molecule type" value="Genomic_DNA"/>
</dbReference>
<name>A0A4S8LHM9_DENBC</name>
<sequence>MFSTLTCILFFVSAAAAQVVEVRRPSTTWRIIAGVILGIGVLLFIISSLIYYKRRQARRRMVQQVLGASHPYNPGPGYYPNYYGQQSYGGPGYYNNQPQQFGGGGYSGYTGNAAYPPPPQNNFGDSKTGNPTGGYVPPSGPPPQGYYSPPPGPPPQAHVNSYSSP</sequence>
<keyword evidence="3" id="KW-0732">Signal</keyword>
<proteinExistence type="predicted"/>
<feature type="chain" id="PRO_5020896614" evidence="3">
    <location>
        <begin position="18"/>
        <end position="165"/>
    </location>
</feature>
<dbReference type="Proteomes" id="UP000297245">
    <property type="component" value="Unassembled WGS sequence"/>
</dbReference>
<dbReference type="CDD" id="cd12087">
    <property type="entry name" value="TM_EGFR-like"/>
    <property type="match status" value="1"/>
</dbReference>
<organism evidence="4 5">
    <name type="scientific">Dendrothele bispora (strain CBS 962.96)</name>
    <dbReference type="NCBI Taxonomy" id="1314807"/>
    <lineage>
        <taxon>Eukaryota</taxon>
        <taxon>Fungi</taxon>
        <taxon>Dikarya</taxon>
        <taxon>Basidiomycota</taxon>
        <taxon>Agaricomycotina</taxon>
        <taxon>Agaricomycetes</taxon>
        <taxon>Agaricomycetidae</taxon>
        <taxon>Agaricales</taxon>
        <taxon>Agaricales incertae sedis</taxon>
        <taxon>Dendrothele</taxon>
    </lineage>
</organism>
<dbReference type="AlphaFoldDB" id="A0A4S8LHM9"/>
<keyword evidence="2" id="KW-0472">Membrane</keyword>
<accession>A0A4S8LHM9</accession>
<feature type="compositionally biased region" description="Polar residues" evidence="1">
    <location>
        <begin position="121"/>
        <end position="130"/>
    </location>
</feature>
<protein>
    <submittedName>
        <fullName evidence="4">Uncharacterized protein</fullName>
    </submittedName>
</protein>
<gene>
    <name evidence="4" type="ORF">K435DRAFT_781984</name>
</gene>
<keyword evidence="2" id="KW-1133">Transmembrane helix</keyword>
<evidence type="ECO:0000256" key="1">
    <source>
        <dbReference type="SAM" id="MobiDB-lite"/>
    </source>
</evidence>
<reference evidence="4 5" key="1">
    <citation type="journal article" date="2019" name="Nat. Ecol. Evol.">
        <title>Megaphylogeny resolves global patterns of mushroom evolution.</title>
        <authorList>
            <person name="Varga T."/>
            <person name="Krizsan K."/>
            <person name="Foldi C."/>
            <person name="Dima B."/>
            <person name="Sanchez-Garcia M."/>
            <person name="Sanchez-Ramirez S."/>
            <person name="Szollosi G.J."/>
            <person name="Szarkandi J.G."/>
            <person name="Papp V."/>
            <person name="Albert L."/>
            <person name="Andreopoulos W."/>
            <person name="Angelini C."/>
            <person name="Antonin V."/>
            <person name="Barry K.W."/>
            <person name="Bougher N.L."/>
            <person name="Buchanan P."/>
            <person name="Buyck B."/>
            <person name="Bense V."/>
            <person name="Catcheside P."/>
            <person name="Chovatia M."/>
            <person name="Cooper J."/>
            <person name="Damon W."/>
            <person name="Desjardin D."/>
            <person name="Finy P."/>
            <person name="Geml J."/>
            <person name="Haridas S."/>
            <person name="Hughes K."/>
            <person name="Justo A."/>
            <person name="Karasinski D."/>
            <person name="Kautmanova I."/>
            <person name="Kiss B."/>
            <person name="Kocsube S."/>
            <person name="Kotiranta H."/>
            <person name="LaButti K.M."/>
            <person name="Lechner B.E."/>
            <person name="Liimatainen K."/>
            <person name="Lipzen A."/>
            <person name="Lukacs Z."/>
            <person name="Mihaltcheva S."/>
            <person name="Morgado L.N."/>
            <person name="Niskanen T."/>
            <person name="Noordeloos M.E."/>
            <person name="Ohm R.A."/>
            <person name="Ortiz-Santana B."/>
            <person name="Ovrebo C."/>
            <person name="Racz N."/>
            <person name="Riley R."/>
            <person name="Savchenko A."/>
            <person name="Shiryaev A."/>
            <person name="Soop K."/>
            <person name="Spirin V."/>
            <person name="Szebenyi C."/>
            <person name="Tomsovsky M."/>
            <person name="Tulloss R.E."/>
            <person name="Uehling J."/>
            <person name="Grigoriev I.V."/>
            <person name="Vagvolgyi C."/>
            <person name="Papp T."/>
            <person name="Martin F.M."/>
            <person name="Miettinen O."/>
            <person name="Hibbett D.S."/>
            <person name="Nagy L.G."/>
        </authorList>
    </citation>
    <scope>NUCLEOTIDE SEQUENCE [LARGE SCALE GENOMIC DNA]</scope>
    <source>
        <strain evidence="4 5">CBS 962.96</strain>
    </source>
</reference>
<evidence type="ECO:0000256" key="2">
    <source>
        <dbReference type="SAM" id="Phobius"/>
    </source>
</evidence>
<evidence type="ECO:0000256" key="3">
    <source>
        <dbReference type="SAM" id="SignalP"/>
    </source>
</evidence>